<dbReference type="Gene3D" id="3.40.50.12780">
    <property type="entry name" value="N-terminal domain of ligase-like"/>
    <property type="match status" value="1"/>
</dbReference>
<dbReference type="FunFam" id="3.30.300.30:FF:000008">
    <property type="entry name" value="2,3-dihydroxybenzoate-AMP ligase"/>
    <property type="match status" value="1"/>
</dbReference>
<dbReference type="Proteomes" id="UP000003980">
    <property type="component" value="Unassembled WGS sequence"/>
</dbReference>
<dbReference type="PROSITE" id="PS00455">
    <property type="entry name" value="AMP_BINDING"/>
    <property type="match status" value="1"/>
</dbReference>
<sequence length="508" mass="56728">MYSRGPELPELLSPIPVNSLFADRVREFGDRTAVDYFGRKLSYREVYSMASSLVGQLEEKVNPGDVVALATQNVPQFPIVQLALWSLRASVLPMNPAYRSQEMSYLIRDSWAKLLIASCEAPTVEGVETLRTNPETFGDIPKELEEKWGVNTSCEEQLDFKSSGRLSSPQIGDLALLLYTSGTTGKPKGVPITQKNVFASSTIYRRWFDFRDDVVLGIAPFYHITGQIFHLTTPLISGSTILTTYRFDPSYSLSVVEEGKTTVTMAVATAYRAMLSSYDGQDLSSMRLWSSGGMPMPLAWEREWKGLTGSWIYMAWGLTETTSPATLWPYPFTGELPVDSETGVVSSGVPVYNTEVMINQEGEVLVRGEQVVRGYWRSGEFQGGWLPTGDLGKILDGWVFILDRKKDVINTSGFKVMPREVEEVLLSHPGVLEAAVVGEPDPYRGEAVIAYVKPKDESLSSVLPEELTTYCRNRLAPYKVPRQIRIVKEIPKTPSGKIMRRALRDREV</sequence>
<dbReference type="SUPFAM" id="SSF56801">
    <property type="entry name" value="Acetyl-CoA synthetase-like"/>
    <property type="match status" value="1"/>
</dbReference>
<proteinExistence type="inferred from homology"/>
<evidence type="ECO:0000313" key="6">
    <source>
        <dbReference type="Proteomes" id="UP000003980"/>
    </source>
</evidence>
<dbReference type="Pfam" id="PF00501">
    <property type="entry name" value="AMP-binding"/>
    <property type="match status" value="1"/>
</dbReference>
<dbReference type="eggNOG" id="arCOG00856">
    <property type="taxonomic scope" value="Archaea"/>
</dbReference>
<dbReference type="Pfam" id="PF13193">
    <property type="entry name" value="AMP-binding_C"/>
    <property type="match status" value="1"/>
</dbReference>
<dbReference type="InterPro" id="IPR020845">
    <property type="entry name" value="AMP-binding_CS"/>
</dbReference>
<dbReference type="STRING" id="671065.MetMK1DRAFT_00002150"/>
<dbReference type="InterPro" id="IPR000873">
    <property type="entry name" value="AMP-dep_synth/lig_dom"/>
</dbReference>
<evidence type="ECO:0000313" key="5">
    <source>
        <dbReference type="EMBL" id="EHP69713.1"/>
    </source>
</evidence>
<dbReference type="EMBL" id="JH597761">
    <property type="protein sequence ID" value="EHP69713.1"/>
    <property type="molecule type" value="Genomic_DNA"/>
</dbReference>
<dbReference type="InterPro" id="IPR045851">
    <property type="entry name" value="AMP-bd_C_sf"/>
</dbReference>
<protein>
    <submittedName>
        <fullName evidence="5">Acyl-CoA synthetase (AMP-forming)/AMP-acid ligase II</fullName>
    </submittedName>
</protein>
<dbReference type="HOGENOM" id="CLU_000022_59_7_2"/>
<dbReference type="PANTHER" id="PTHR43201:SF5">
    <property type="entry name" value="MEDIUM-CHAIN ACYL-COA LIGASE ACSF2, MITOCHONDRIAL"/>
    <property type="match status" value="1"/>
</dbReference>
<dbReference type="AlphaFoldDB" id="H2C3X0"/>
<keyword evidence="6" id="KW-1185">Reference proteome</keyword>
<evidence type="ECO:0000256" key="2">
    <source>
        <dbReference type="ARBA" id="ARBA00022598"/>
    </source>
</evidence>
<accession>H2C3X0</accession>
<dbReference type="OrthoDB" id="193284at2157"/>
<evidence type="ECO:0000259" key="3">
    <source>
        <dbReference type="Pfam" id="PF00501"/>
    </source>
</evidence>
<dbReference type="GO" id="GO:0006631">
    <property type="term" value="P:fatty acid metabolic process"/>
    <property type="evidence" value="ECO:0007669"/>
    <property type="project" value="TreeGrafter"/>
</dbReference>
<evidence type="ECO:0000259" key="4">
    <source>
        <dbReference type="Pfam" id="PF13193"/>
    </source>
</evidence>
<dbReference type="RefSeq" id="WP_009069757.1">
    <property type="nucleotide sequence ID" value="NZ_JH597761.1"/>
</dbReference>
<dbReference type="GO" id="GO:0031956">
    <property type="term" value="F:medium-chain fatty acid-CoA ligase activity"/>
    <property type="evidence" value="ECO:0007669"/>
    <property type="project" value="TreeGrafter"/>
</dbReference>
<reference evidence="5 6" key="1">
    <citation type="submission" date="2012-01" db="EMBL/GenBank/DDBJ databases">
        <title>Improved High-Quality Draft sequence of Metallosphaera yellowstonensis MK1.</title>
        <authorList>
            <consortium name="US DOE Joint Genome Institute"/>
            <person name="Lucas S."/>
            <person name="Han J."/>
            <person name="Cheng J.-F."/>
            <person name="Goodwin L."/>
            <person name="Pitluck S."/>
            <person name="Peters L."/>
            <person name="Teshima H."/>
            <person name="Detter J.C."/>
            <person name="Han C."/>
            <person name="Tapia R."/>
            <person name="Land M."/>
            <person name="Hauser L."/>
            <person name="Kyrpides N."/>
            <person name="Kozubal M."/>
            <person name="Macur R.E."/>
            <person name="Jay Z."/>
            <person name="Inskeep W."/>
            <person name="Woyke T."/>
        </authorList>
    </citation>
    <scope>NUCLEOTIDE SEQUENCE [LARGE SCALE GENOMIC DNA]</scope>
    <source>
        <strain evidence="5 6">MK1</strain>
    </source>
</reference>
<organism evidence="5 6">
    <name type="scientific">Metallosphaera yellowstonensis MK1</name>
    <dbReference type="NCBI Taxonomy" id="671065"/>
    <lineage>
        <taxon>Archaea</taxon>
        <taxon>Thermoproteota</taxon>
        <taxon>Thermoprotei</taxon>
        <taxon>Sulfolobales</taxon>
        <taxon>Sulfolobaceae</taxon>
        <taxon>Metallosphaera</taxon>
    </lineage>
</organism>
<gene>
    <name evidence="5" type="ORF">MetMK1DRAFT_00002150</name>
</gene>
<dbReference type="Gene3D" id="3.30.300.30">
    <property type="match status" value="1"/>
</dbReference>
<dbReference type="InterPro" id="IPR025110">
    <property type="entry name" value="AMP-bd_C"/>
</dbReference>
<feature type="domain" description="AMP-binding enzyme C-terminal" evidence="4">
    <location>
        <begin position="420"/>
        <end position="497"/>
    </location>
</feature>
<dbReference type="PANTHER" id="PTHR43201">
    <property type="entry name" value="ACYL-COA SYNTHETASE"/>
    <property type="match status" value="1"/>
</dbReference>
<dbReference type="InterPro" id="IPR042099">
    <property type="entry name" value="ANL_N_sf"/>
</dbReference>
<keyword evidence="2 5" id="KW-0436">Ligase</keyword>
<feature type="domain" description="AMP-dependent synthetase/ligase" evidence="3">
    <location>
        <begin position="21"/>
        <end position="376"/>
    </location>
</feature>
<comment type="similarity">
    <text evidence="1">Belongs to the ATP-dependent AMP-binding enzyme family.</text>
</comment>
<evidence type="ECO:0000256" key="1">
    <source>
        <dbReference type="ARBA" id="ARBA00006432"/>
    </source>
</evidence>
<name>H2C3X0_9CREN</name>